<dbReference type="SUPFAM" id="SSF48576">
    <property type="entry name" value="Terpenoid synthases"/>
    <property type="match status" value="2"/>
</dbReference>
<dbReference type="PROSITE" id="PS00135">
    <property type="entry name" value="TRYPSIN_SER"/>
    <property type="match status" value="2"/>
</dbReference>
<keyword evidence="2" id="KW-0964">Secreted</keyword>
<dbReference type="PANTHER" id="PTHR24256">
    <property type="entry name" value="TRYPTASE-RELATED"/>
    <property type="match status" value="1"/>
</dbReference>
<proteinExistence type="inferred from homology"/>
<organism evidence="14 15">
    <name type="scientific">Tenebrio molitor</name>
    <name type="common">Yellow mealworm beetle</name>
    <dbReference type="NCBI Taxonomy" id="7067"/>
    <lineage>
        <taxon>Eukaryota</taxon>
        <taxon>Metazoa</taxon>
        <taxon>Ecdysozoa</taxon>
        <taxon>Arthropoda</taxon>
        <taxon>Hexapoda</taxon>
        <taxon>Insecta</taxon>
        <taxon>Pterygota</taxon>
        <taxon>Neoptera</taxon>
        <taxon>Endopterygota</taxon>
        <taxon>Coleoptera</taxon>
        <taxon>Polyphaga</taxon>
        <taxon>Cucujiformia</taxon>
        <taxon>Tenebrionidae</taxon>
        <taxon>Tenebrio</taxon>
    </lineage>
</organism>
<dbReference type="GO" id="GO:0003676">
    <property type="term" value="F:nucleic acid binding"/>
    <property type="evidence" value="ECO:0007669"/>
    <property type="project" value="InterPro"/>
</dbReference>
<dbReference type="InterPro" id="IPR033116">
    <property type="entry name" value="TRYPSIN_SER"/>
</dbReference>
<dbReference type="SMART" id="SM00680">
    <property type="entry name" value="CLIP"/>
    <property type="match status" value="2"/>
</dbReference>
<keyword evidence="12" id="KW-0812">Transmembrane</keyword>
<dbReference type="GO" id="GO:0008299">
    <property type="term" value="P:isoprenoid biosynthetic process"/>
    <property type="evidence" value="ECO:0007669"/>
    <property type="project" value="InterPro"/>
</dbReference>
<dbReference type="PROSITE" id="PS00134">
    <property type="entry name" value="TRYPSIN_HIS"/>
    <property type="match status" value="2"/>
</dbReference>
<evidence type="ECO:0000259" key="13">
    <source>
        <dbReference type="PROSITE" id="PS50240"/>
    </source>
</evidence>
<dbReference type="InterPro" id="IPR009003">
    <property type="entry name" value="Peptidase_S1_PA"/>
</dbReference>
<dbReference type="EMBL" id="JABDTM020027617">
    <property type="protein sequence ID" value="KAH0810249.1"/>
    <property type="molecule type" value="Genomic_DNA"/>
</dbReference>
<evidence type="ECO:0000256" key="9">
    <source>
        <dbReference type="ARBA" id="ARBA00024195"/>
    </source>
</evidence>
<evidence type="ECO:0000256" key="4">
    <source>
        <dbReference type="ARBA" id="ARBA00022729"/>
    </source>
</evidence>
<reference evidence="14" key="2">
    <citation type="submission" date="2021-08" db="EMBL/GenBank/DDBJ databases">
        <authorList>
            <person name="Eriksson T."/>
        </authorList>
    </citation>
    <scope>NUCLEOTIDE SEQUENCE</scope>
    <source>
        <strain evidence="14">Stoneville</strain>
        <tissue evidence="14">Whole head</tissue>
    </source>
</reference>
<evidence type="ECO:0000256" key="8">
    <source>
        <dbReference type="ARBA" id="ARBA00023180"/>
    </source>
</evidence>
<evidence type="ECO:0000256" key="11">
    <source>
        <dbReference type="SAM" id="MobiDB-lite"/>
    </source>
</evidence>
<keyword evidence="12" id="KW-1133">Transmembrane helix</keyword>
<dbReference type="GO" id="GO:0004659">
    <property type="term" value="F:prenyltransferase activity"/>
    <property type="evidence" value="ECO:0007669"/>
    <property type="project" value="InterPro"/>
</dbReference>
<evidence type="ECO:0000256" key="2">
    <source>
        <dbReference type="ARBA" id="ARBA00022525"/>
    </source>
</evidence>
<dbReference type="InterPro" id="IPR008949">
    <property type="entry name" value="Isoprenoid_synthase_dom_sf"/>
</dbReference>
<dbReference type="InterPro" id="IPR018114">
    <property type="entry name" value="TRYPSIN_HIS"/>
</dbReference>
<dbReference type="InterPro" id="IPR001314">
    <property type="entry name" value="Peptidase_S1A"/>
</dbReference>
<keyword evidence="12" id="KW-0472">Membrane</keyword>
<dbReference type="InterPro" id="IPR043504">
    <property type="entry name" value="Peptidase_S1_PA_chymotrypsin"/>
</dbReference>
<evidence type="ECO:0000256" key="10">
    <source>
        <dbReference type="RuleBase" id="RU363034"/>
    </source>
</evidence>
<keyword evidence="7" id="KW-1015">Disulfide bond</keyword>
<dbReference type="InterPro" id="IPR022700">
    <property type="entry name" value="CLIP"/>
</dbReference>
<dbReference type="Gene3D" id="2.40.10.10">
    <property type="entry name" value="Trypsin-like serine proteases"/>
    <property type="match status" value="5"/>
</dbReference>
<evidence type="ECO:0000256" key="6">
    <source>
        <dbReference type="ARBA" id="ARBA00022825"/>
    </source>
</evidence>
<dbReference type="GO" id="GO:0006508">
    <property type="term" value="P:proteolysis"/>
    <property type="evidence" value="ECO:0007669"/>
    <property type="project" value="UniProtKB-KW"/>
</dbReference>
<dbReference type="Pfam" id="PF00348">
    <property type="entry name" value="polyprenyl_synt"/>
    <property type="match status" value="1"/>
</dbReference>
<keyword evidence="4" id="KW-0732">Signal</keyword>
<comment type="similarity">
    <text evidence="9">Belongs to the peptidase S1 family. CLIP subfamily.</text>
</comment>
<comment type="subcellular location">
    <subcellularLocation>
        <location evidence="1">Secreted</location>
    </subcellularLocation>
</comment>
<keyword evidence="8" id="KW-0325">Glycoprotein</keyword>
<keyword evidence="3 10" id="KW-0645">Protease</keyword>
<dbReference type="GO" id="GO:0005576">
    <property type="term" value="C:extracellular region"/>
    <property type="evidence" value="ECO:0007669"/>
    <property type="project" value="UniProtKB-SubCell"/>
</dbReference>
<feature type="region of interest" description="Disordered" evidence="11">
    <location>
        <begin position="260"/>
        <end position="279"/>
    </location>
</feature>
<dbReference type="FunFam" id="2.40.10.10:FF:000015">
    <property type="entry name" value="Atrial natriuretic peptide-converting enzyme"/>
    <property type="match status" value="1"/>
</dbReference>
<dbReference type="CDD" id="cd00385">
    <property type="entry name" value="Isoprenoid_Biosyn_C1"/>
    <property type="match status" value="1"/>
</dbReference>
<dbReference type="FunFam" id="2.40.10.10:FF:000028">
    <property type="entry name" value="Serine protease easter"/>
    <property type="match status" value="1"/>
</dbReference>
<evidence type="ECO:0000256" key="3">
    <source>
        <dbReference type="ARBA" id="ARBA00022670"/>
    </source>
</evidence>
<dbReference type="InterPro" id="IPR000092">
    <property type="entry name" value="Polyprenyl_synt"/>
</dbReference>
<dbReference type="InterPro" id="IPR051487">
    <property type="entry name" value="Ser/Thr_Proteases_Immune/Dev"/>
</dbReference>
<protein>
    <recommendedName>
        <fullName evidence="13">Peptidase S1 domain-containing protein</fullName>
    </recommendedName>
</protein>
<dbReference type="InterPro" id="IPR036397">
    <property type="entry name" value="RNaseH_sf"/>
</dbReference>
<dbReference type="PRINTS" id="PR00722">
    <property type="entry name" value="CHYMOTRYPSIN"/>
</dbReference>
<dbReference type="GO" id="GO:0004252">
    <property type="term" value="F:serine-type endopeptidase activity"/>
    <property type="evidence" value="ECO:0007669"/>
    <property type="project" value="InterPro"/>
</dbReference>
<feature type="domain" description="Peptidase S1" evidence="13">
    <location>
        <begin position="316"/>
        <end position="581"/>
    </location>
</feature>
<dbReference type="CDD" id="cd00190">
    <property type="entry name" value="Tryp_SPc"/>
    <property type="match status" value="2"/>
</dbReference>
<dbReference type="GO" id="GO:0042811">
    <property type="term" value="P:pheromone biosynthetic process"/>
    <property type="evidence" value="ECO:0007669"/>
    <property type="project" value="UniProtKB-ARBA"/>
</dbReference>
<keyword evidence="5 10" id="KW-0378">Hydrolase</keyword>
<comment type="caution">
    <text evidence="14">The sequence shown here is derived from an EMBL/GenBank/DDBJ whole genome shotgun (WGS) entry which is preliminary data.</text>
</comment>
<gene>
    <name evidence="14" type="ORF">GEV33_012543</name>
</gene>
<dbReference type="InterPro" id="IPR001254">
    <property type="entry name" value="Trypsin_dom"/>
</dbReference>
<dbReference type="Gene3D" id="3.30.420.10">
    <property type="entry name" value="Ribonuclease H-like superfamily/Ribonuclease H"/>
    <property type="match status" value="1"/>
</dbReference>
<dbReference type="PROSITE" id="PS50240">
    <property type="entry name" value="TRYPSIN_DOM"/>
    <property type="match status" value="3"/>
</dbReference>
<feature type="region of interest" description="Disordered" evidence="11">
    <location>
        <begin position="930"/>
        <end position="953"/>
    </location>
</feature>
<dbReference type="SUPFAM" id="SSF50494">
    <property type="entry name" value="Trypsin-like serine proteases"/>
    <property type="match status" value="3"/>
</dbReference>
<keyword evidence="6 10" id="KW-0720">Serine protease</keyword>
<keyword evidence="15" id="KW-1185">Reference proteome</keyword>
<dbReference type="Gene3D" id="1.10.600.10">
    <property type="entry name" value="Farnesyl Diphosphate Synthase"/>
    <property type="match status" value="2"/>
</dbReference>
<evidence type="ECO:0000313" key="15">
    <source>
        <dbReference type="Proteomes" id="UP000719412"/>
    </source>
</evidence>
<dbReference type="Pfam" id="PF00089">
    <property type="entry name" value="Trypsin"/>
    <property type="match status" value="3"/>
</dbReference>
<name>A0A8J6L3E9_TENMO</name>
<dbReference type="SMART" id="SM00020">
    <property type="entry name" value="Tryp_SPc"/>
    <property type="match status" value="3"/>
</dbReference>
<evidence type="ECO:0000256" key="12">
    <source>
        <dbReference type="SAM" id="Phobius"/>
    </source>
</evidence>
<feature type="transmembrane region" description="Helical" evidence="12">
    <location>
        <begin position="18"/>
        <end position="40"/>
    </location>
</feature>
<accession>A0A8J6L3E9</accession>
<sequence>MTKNDVLIRDWAGVGQLLLIRCSSVLIIVYLLFCGSYLTLERCIYQCSNCKLHVWNGIETGVNRNCEGFVKTHLIEDGFHGVYAVDCEMSYTILGREIKVTGVAGATGPSPTKLWYVRRTRHYDTLFSRITWRDLNVVQTKTLHQVQNDLRSFVTIETILIGHGLENDLRALEIVKTNVVDTNGERLENGEWSYSALRVFEEFQLKFPDFQDTYQKLAQKVYKCVNMFLETDKNQRKFLKPGQIISPVFHFLHGRSRNEVSESRRSNLTLPGNSRRSGRGAARNVCVFHLSTSLMNVKKCKEYTRQFPRSTSSFQWTNDTEAHLSEFPHIAALAYPSDKKYRFRCGGTLISNKYVILPAHCVVTADGIQPKFVRLGAVRFPIEITRIDPQTDYHIKTIKVHPNYNIREKTNNIALAELKEEVIFTSSIRPACLHTSTDAEDDQDFDSKLILTEWTQRDPNKGSECQLVLNKTRAIYVPSMECSLEYTVKYNKTLGENQICAKSTQNSVIASEIGGPLQIYNGRLFTVVGVQSHGGLAANAIPTVYSSVQQNSTCFNNGDKEGICRRKSKCLKIHYINEYHHHNLTRCGFLGKMEVVCCPVETDIRQLPSTRKSEKACDFYAKKFPPNLGPQIWGGEDAEQGEFPYMAALGRYDVRHEEYSFDCGGVLISDSYILTAAHCQVTYGNLPIKIARLGTVDVPKTIDTVNSQFDHAVKKVFVHPKYRLANKTNDIALVQLEKPVTFGPYVQPACLYTNVLTYPQDYLVAGWGEVNRHGSRKERLQKGYVRFESLERCAENLPRDETQPPLRNTQLCAVHKKTDTCQGDSGGPLQKRFTATTDLAVIVGITSYGSPTCGSNNPTVYTSVSMYLNWIEAGSKCHNSNARGVCTPITDCPTALSSVRNEGFHTLKRCGFDRFTEIVCCPDKDTIDPTTSLPSHKEDEPGEDYDPETRTTGVSKSKKACDKYTANLPIVLTYHIVGGENADVGEFPHMAALGFYNVREEEYRFDCGGTLISEYYIVTAAHCVVNIQQNELKIARLGVIDIPENIKKPDSKLDFNVVNVTVHKKYNWTEKFNDIALVKLEKKVTFTDKIRPACLYTKNDDPEKLIVTGWGATNLGGDRSSILQKATLNAVSLNECQKSYRNRTQKTVTKRQICASHNRSDACQGDSGGPLQTEGNSTIFSIVGITSYGIGCGSKYPGIYTRISSYLNWIEGIVCSLTVVHPMTMENYYSKDNDREEDKMLLEPLLNFYQIGHARAKYAAKIAWCFNHWLKVPEEKVNKMISLIEPLYDSFMMIDDIYDDSVTRGGIPVMHSIYGFAHTINSINYTMANCIEKMLDMEEPRIIDIYIELGLDMHGGNGMEIYWRNNSICPTEKEYLDVVVPKTSSAVLLGVRVLQLYSDFSENLDRLAILLGQIFQLWNDFVNLKSDKILFIPYTHIKEAPKINAISMTKLMQAFNFWLKIPKDKFQIIKEISELTNTGCFMLDELQNLGEPRKAIGMHQADSIASTINAANYAGCNALEKCLELDHSKAGSIYIEQMMQFYRGQGSEIYWRDNYVCPTEEEYKKMCIRSRSCIYCL</sequence>
<feature type="domain" description="Peptidase S1" evidence="13">
    <location>
        <begin position="632"/>
        <end position="876"/>
    </location>
</feature>
<dbReference type="FunFam" id="2.40.10.10:FF:000068">
    <property type="entry name" value="transmembrane protease serine 2"/>
    <property type="match status" value="1"/>
</dbReference>
<dbReference type="CDD" id="cd00867">
    <property type="entry name" value="Trans_IPPS"/>
    <property type="match status" value="1"/>
</dbReference>
<reference evidence="14" key="1">
    <citation type="journal article" date="2020" name="J Insects Food Feed">
        <title>The yellow mealworm (Tenebrio molitor) genome: a resource for the emerging insects as food and feed industry.</title>
        <authorList>
            <person name="Eriksson T."/>
            <person name="Andere A."/>
            <person name="Kelstrup H."/>
            <person name="Emery V."/>
            <person name="Picard C."/>
        </authorList>
    </citation>
    <scope>NUCLEOTIDE SEQUENCE</scope>
    <source>
        <strain evidence="14">Stoneville</strain>
        <tissue evidence="14">Whole head</tissue>
    </source>
</reference>
<evidence type="ECO:0000256" key="5">
    <source>
        <dbReference type="ARBA" id="ARBA00022801"/>
    </source>
</evidence>
<feature type="domain" description="Peptidase S1" evidence="13">
    <location>
        <begin position="976"/>
        <end position="1215"/>
    </location>
</feature>
<evidence type="ECO:0000313" key="14">
    <source>
        <dbReference type="EMBL" id="KAH0810249.1"/>
    </source>
</evidence>
<evidence type="ECO:0000256" key="1">
    <source>
        <dbReference type="ARBA" id="ARBA00004613"/>
    </source>
</evidence>
<dbReference type="Proteomes" id="UP000719412">
    <property type="component" value="Unassembled WGS sequence"/>
</dbReference>
<evidence type="ECO:0000256" key="7">
    <source>
        <dbReference type="ARBA" id="ARBA00023157"/>
    </source>
</evidence>